<evidence type="ECO:0000256" key="4">
    <source>
        <dbReference type="ARBA" id="ARBA00022723"/>
    </source>
</evidence>
<dbReference type="InterPro" id="IPR015803">
    <property type="entry name" value="Cys-tRNA-ligase"/>
</dbReference>
<keyword evidence="4" id="KW-0479">Metal-binding</keyword>
<evidence type="ECO:0000256" key="3">
    <source>
        <dbReference type="ARBA" id="ARBA00022598"/>
    </source>
</evidence>
<evidence type="ECO:0000256" key="1">
    <source>
        <dbReference type="ARBA" id="ARBA00001947"/>
    </source>
</evidence>
<dbReference type="Pfam" id="PF01406">
    <property type="entry name" value="tRNA-synt_1e"/>
    <property type="match status" value="1"/>
</dbReference>
<evidence type="ECO:0000256" key="5">
    <source>
        <dbReference type="ARBA" id="ARBA00022741"/>
    </source>
</evidence>
<dbReference type="NCBIfam" id="TIGR00435">
    <property type="entry name" value="cysS"/>
    <property type="match status" value="1"/>
</dbReference>
<reference evidence="12" key="1">
    <citation type="submission" date="2018-05" db="EMBL/GenBank/DDBJ databases">
        <authorList>
            <person name="Lanie J.A."/>
            <person name="Ng W.-L."/>
            <person name="Kazmierczak K.M."/>
            <person name="Andrzejewski T.M."/>
            <person name="Davidsen T.M."/>
            <person name="Wayne K.J."/>
            <person name="Tettelin H."/>
            <person name="Glass J.I."/>
            <person name="Rusch D."/>
            <person name="Podicherti R."/>
            <person name="Tsui H.-C.T."/>
            <person name="Winkler M.E."/>
        </authorList>
    </citation>
    <scope>NUCLEOTIDE SEQUENCE</scope>
</reference>
<keyword evidence="6" id="KW-0862">Zinc</keyword>
<dbReference type="GO" id="GO:0005524">
    <property type="term" value="F:ATP binding"/>
    <property type="evidence" value="ECO:0007669"/>
    <property type="project" value="UniProtKB-KW"/>
</dbReference>
<evidence type="ECO:0000256" key="10">
    <source>
        <dbReference type="ARBA" id="ARBA00031499"/>
    </source>
</evidence>
<dbReference type="EC" id="6.1.1.16" evidence="2"/>
<evidence type="ECO:0000256" key="8">
    <source>
        <dbReference type="ARBA" id="ARBA00022917"/>
    </source>
</evidence>
<evidence type="ECO:0000256" key="7">
    <source>
        <dbReference type="ARBA" id="ARBA00022840"/>
    </source>
</evidence>
<dbReference type="AlphaFoldDB" id="A0A382H7F1"/>
<organism evidence="12">
    <name type="scientific">marine metagenome</name>
    <dbReference type="NCBI Taxonomy" id="408172"/>
    <lineage>
        <taxon>unclassified sequences</taxon>
        <taxon>metagenomes</taxon>
        <taxon>ecological metagenomes</taxon>
    </lineage>
</organism>
<keyword evidence="5" id="KW-0547">Nucleotide-binding</keyword>
<keyword evidence="8" id="KW-0648">Protein biosynthesis</keyword>
<evidence type="ECO:0000259" key="11">
    <source>
        <dbReference type="Pfam" id="PF01406"/>
    </source>
</evidence>
<sequence length="273" mass="31448">MYVCGPNLYGPCHVGHALSYVFFDILRRYLEYSGHRVIQVQNFTDIEDRIIEVAQAEGRGIEDLASQYIQRFLEEMDGLGIQRATHYPKATDYLERMIEIISDLIQKGHAYVVEGDVYFRVRTFKDYGFLSRRSVEEVKSGTRIEEDPRKEDQMDFALWKASKEGEPSWPTPWGSGRPGWHIECTAMSLSLLGNQIDIHGGGQDVIFPHHENEIAQSEVFTGMSPFVQFWVHNGLLRLSDNDEEKMTRHRGNIVSCRDALSEYTADTLRLYFA</sequence>
<dbReference type="GO" id="GO:0006423">
    <property type="term" value="P:cysteinyl-tRNA aminoacylation"/>
    <property type="evidence" value="ECO:0007669"/>
    <property type="project" value="InterPro"/>
</dbReference>
<dbReference type="PANTHER" id="PTHR10890:SF3">
    <property type="entry name" value="CYSTEINE--TRNA LIGASE, CYTOPLASMIC"/>
    <property type="match status" value="1"/>
</dbReference>
<keyword evidence="3" id="KW-0436">Ligase</keyword>
<evidence type="ECO:0000256" key="6">
    <source>
        <dbReference type="ARBA" id="ARBA00022833"/>
    </source>
</evidence>
<gene>
    <name evidence="12" type="ORF">METZ01_LOCUS235701</name>
</gene>
<dbReference type="InterPro" id="IPR032678">
    <property type="entry name" value="tRNA-synt_1_cat_dom"/>
</dbReference>
<dbReference type="InterPro" id="IPR014729">
    <property type="entry name" value="Rossmann-like_a/b/a_fold"/>
</dbReference>
<comment type="cofactor">
    <cofactor evidence="1">
        <name>Zn(2+)</name>
        <dbReference type="ChEBI" id="CHEBI:29105"/>
    </cofactor>
</comment>
<evidence type="ECO:0000313" key="12">
    <source>
        <dbReference type="EMBL" id="SVB82847.1"/>
    </source>
</evidence>
<protein>
    <recommendedName>
        <fullName evidence="2">cysteine--tRNA ligase</fullName>
        <ecNumber evidence="2">6.1.1.16</ecNumber>
    </recommendedName>
    <alternativeName>
        <fullName evidence="10">Cysteinyl-tRNA synthetase</fullName>
    </alternativeName>
</protein>
<accession>A0A382H7F1</accession>
<evidence type="ECO:0000256" key="2">
    <source>
        <dbReference type="ARBA" id="ARBA00012832"/>
    </source>
</evidence>
<dbReference type="PANTHER" id="PTHR10890">
    <property type="entry name" value="CYSTEINYL-TRNA SYNTHETASE"/>
    <property type="match status" value="1"/>
</dbReference>
<keyword evidence="9" id="KW-0030">Aminoacyl-tRNA synthetase</keyword>
<feature type="domain" description="tRNA synthetases class I catalytic" evidence="11">
    <location>
        <begin position="1"/>
        <end position="272"/>
    </location>
</feature>
<dbReference type="GO" id="GO:0004817">
    <property type="term" value="F:cysteine-tRNA ligase activity"/>
    <property type="evidence" value="ECO:0007669"/>
    <property type="project" value="UniProtKB-EC"/>
</dbReference>
<dbReference type="EMBL" id="UINC01059438">
    <property type="protein sequence ID" value="SVB82847.1"/>
    <property type="molecule type" value="Genomic_DNA"/>
</dbReference>
<dbReference type="PRINTS" id="PR00983">
    <property type="entry name" value="TRNASYNTHCYS"/>
</dbReference>
<dbReference type="GO" id="GO:0046872">
    <property type="term" value="F:metal ion binding"/>
    <property type="evidence" value="ECO:0007669"/>
    <property type="project" value="UniProtKB-KW"/>
</dbReference>
<dbReference type="Gene3D" id="3.40.50.620">
    <property type="entry name" value="HUPs"/>
    <property type="match status" value="1"/>
</dbReference>
<name>A0A382H7F1_9ZZZZ</name>
<dbReference type="GO" id="GO:0005829">
    <property type="term" value="C:cytosol"/>
    <property type="evidence" value="ECO:0007669"/>
    <property type="project" value="TreeGrafter"/>
</dbReference>
<keyword evidence="7" id="KW-0067">ATP-binding</keyword>
<dbReference type="InterPro" id="IPR024909">
    <property type="entry name" value="Cys-tRNA/MSH_ligase"/>
</dbReference>
<dbReference type="SUPFAM" id="SSF52374">
    <property type="entry name" value="Nucleotidylyl transferase"/>
    <property type="match status" value="1"/>
</dbReference>
<evidence type="ECO:0000256" key="9">
    <source>
        <dbReference type="ARBA" id="ARBA00023146"/>
    </source>
</evidence>
<proteinExistence type="predicted"/>
<feature type="non-terminal residue" evidence="12">
    <location>
        <position position="273"/>
    </location>
</feature>